<dbReference type="GO" id="GO:0006457">
    <property type="term" value="P:protein folding"/>
    <property type="evidence" value="ECO:0007669"/>
    <property type="project" value="InterPro"/>
</dbReference>
<dbReference type="GO" id="GO:0015031">
    <property type="term" value="P:protein transport"/>
    <property type="evidence" value="ECO:0007669"/>
    <property type="project" value="InterPro"/>
</dbReference>
<dbReference type="AlphaFoldDB" id="A0A449AZN6"/>
<gene>
    <name evidence="1" type="ORF">NCTC10186_00431</name>
</gene>
<proteinExistence type="predicted"/>
<organism evidence="1 2">
    <name type="scientific">Mycoplasmopsis gallopavonis</name>
    <dbReference type="NCBI Taxonomy" id="76629"/>
    <lineage>
        <taxon>Bacteria</taxon>
        <taxon>Bacillati</taxon>
        <taxon>Mycoplasmatota</taxon>
        <taxon>Mycoplasmoidales</taxon>
        <taxon>Metamycoplasmataceae</taxon>
        <taxon>Mycoplasmopsis</taxon>
    </lineage>
</organism>
<dbReference type="InterPro" id="IPR046357">
    <property type="entry name" value="PPIase_dom_sf"/>
</dbReference>
<keyword evidence="2" id="KW-1185">Reference proteome</keyword>
<sequence>MLKHDIIQFKLEGEEWIKAQNDALNYLNKKHEKDLSKVNQKLILELAQNAYIEMKINEVFTKDFFKDNIISLMPISQNIKATIETLEFELKKYYFDDFSKISFELKNKPKFQVDSDYQEKIQQFQTDFLKSYEFLLDVDRAIQDNDFVQLKIKIKNKDLEQDRTIQVIANQKATTEVEKAIIGLKKGDKTEITKDETKLFIEVDQIKEKKVMPITEENIHLLNLPEIKSLNDVQNQIAKSVTAEIFSDALFKYSQEVWQDLFKNNPQLEIPTELLNFELNKNVQNPEEFAKFQEQAKEMITQFFWVMLVQKALKLRPTEEEIQKETKLVQSFLNEPDPNKIDRGRINYILTSKKLGLYYLNQDNKELAADVEAKIQF</sequence>
<evidence type="ECO:0008006" key="3">
    <source>
        <dbReference type="Google" id="ProtNLM"/>
    </source>
</evidence>
<dbReference type="GO" id="GO:0003755">
    <property type="term" value="F:peptidyl-prolyl cis-trans isomerase activity"/>
    <property type="evidence" value="ECO:0007669"/>
    <property type="project" value="InterPro"/>
</dbReference>
<dbReference type="Gene3D" id="1.10.3120.10">
    <property type="entry name" value="Trigger factor, C-terminal domain"/>
    <property type="match status" value="1"/>
</dbReference>
<reference evidence="1 2" key="1">
    <citation type="submission" date="2019-01" db="EMBL/GenBank/DDBJ databases">
        <authorList>
            <consortium name="Pathogen Informatics"/>
        </authorList>
    </citation>
    <scope>NUCLEOTIDE SEQUENCE [LARGE SCALE GENOMIC DNA]</scope>
    <source>
        <strain evidence="1 2">NCTC10186</strain>
    </source>
</reference>
<dbReference type="RefSeq" id="WP_119571998.1">
    <property type="nucleotide sequence ID" value="NZ_LR215031.1"/>
</dbReference>
<dbReference type="EMBL" id="LR215031">
    <property type="protein sequence ID" value="VEU72945.1"/>
    <property type="molecule type" value="Genomic_DNA"/>
</dbReference>
<dbReference type="Gene3D" id="3.10.50.40">
    <property type="match status" value="1"/>
</dbReference>
<dbReference type="NCBIfam" id="NF045969">
    <property type="entry name" value="trig_like_plasma"/>
    <property type="match status" value="1"/>
</dbReference>
<protein>
    <recommendedName>
        <fullName evidence="3">Trigger factor</fullName>
    </recommendedName>
</protein>
<accession>A0A449AZN6</accession>
<dbReference type="InterPro" id="IPR037041">
    <property type="entry name" value="Trigger_fac_C_sf"/>
</dbReference>
<dbReference type="OrthoDB" id="401199at2"/>
<evidence type="ECO:0000313" key="1">
    <source>
        <dbReference type="EMBL" id="VEU72945.1"/>
    </source>
</evidence>
<evidence type="ECO:0000313" key="2">
    <source>
        <dbReference type="Proteomes" id="UP000289862"/>
    </source>
</evidence>
<dbReference type="Proteomes" id="UP000289862">
    <property type="component" value="Chromosome"/>
</dbReference>
<dbReference type="KEGG" id="mgal:NCTC10186_00431"/>
<name>A0A449AZN6_9BACT</name>